<reference evidence="2 3" key="1">
    <citation type="submission" date="2017-02" db="EMBL/GenBank/DDBJ databases">
        <authorList>
            <person name="Peterson S.W."/>
        </authorList>
    </citation>
    <scope>NUCLEOTIDE SEQUENCE [LARGE SCALE GENOMIC DNA]</scope>
    <source>
        <strain evidence="2 3">CIP104813</strain>
    </source>
</reference>
<accession>A0A1X6X621</accession>
<proteinExistence type="predicted"/>
<dbReference type="Proteomes" id="UP000195981">
    <property type="component" value="Unassembled WGS sequence"/>
</dbReference>
<protein>
    <submittedName>
        <fullName evidence="2">Uncharacterized protein</fullName>
    </submittedName>
</protein>
<evidence type="ECO:0000256" key="1">
    <source>
        <dbReference type="SAM" id="MobiDB-lite"/>
    </source>
</evidence>
<gene>
    <name evidence="2" type="ORF">FM110_11485</name>
</gene>
<organism evidence="2 3">
    <name type="scientific">Brachybacterium nesterenkovii</name>
    <dbReference type="NCBI Taxonomy" id="47847"/>
    <lineage>
        <taxon>Bacteria</taxon>
        <taxon>Bacillati</taxon>
        <taxon>Actinomycetota</taxon>
        <taxon>Actinomycetes</taxon>
        <taxon>Micrococcales</taxon>
        <taxon>Dermabacteraceae</taxon>
        <taxon>Brachybacterium</taxon>
    </lineage>
</organism>
<feature type="region of interest" description="Disordered" evidence="1">
    <location>
        <begin position="1"/>
        <end position="48"/>
    </location>
</feature>
<name>A0A1X6X621_9MICO</name>
<dbReference type="AlphaFoldDB" id="A0A1X6X621"/>
<keyword evidence="3" id="KW-1185">Reference proteome</keyword>
<sequence length="48" mass="5409">MSLLLPPLRPRRPAVPNRRSNSCSNSTPGHRGSVKRCRSISRTPVRQE</sequence>
<evidence type="ECO:0000313" key="3">
    <source>
        <dbReference type="Proteomes" id="UP000195981"/>
    </source>
</evidence>
<evidence type="ECO:0000313" key="2">
    <source>
        <dbReference type="EMBL" id="SLM94549.1"/>
    </source>
</evidence>
<dbReference type="EMBL" id="FWFG01000099">
    <property type="protein sequence ID" value="SLM94549.1"/>
    <property type="molecule type" value="Genomic_DNA"/>
</dbReference>